<comment type="caution">
    <text evidence="1">The sequence shown here is derived from an EMBL/GenBank/DDBJ whole genome shotgun (WGS) entry which is preliminary data.</text>
</comment>
<organism evidence="1 2">
    <name type="scientific">Apodospora peruviana</name>
    <dbReference type="NCBI Taxonomy" id="516989"/>
    <lineage>
        <taxon>Eukaryota</taxon>
        <taxon>Fungi</taxon>
        <taxon>Dikarya</taxon>
        <taxon>Ascomycota</taxon>
        <taxon>Pezizomycotina</taxon>
        <taxon>Sordariomycetes</taxon>
        <taxon>Sordariomycetidae</taxon>
        <taxon>Sordariales</taxon>
        <taxon>Lasiosphaeriaceae</taxon>
        <taxon>Apodospora</taxon>
    </lineage>
</organism>
<protein>
    <submittedName>
        <fullName evidence="1">Uncharacterized protein</fullName>
    </submittedName>
</protein>
<keyword evidence="2" id="KW-1185">Reference proteome</keyword>
<proteinExistence type="predicted"/>
<dbReference type="EMBL" id="JAUEDM010000004">
    <property type="protein sequence ID" value="KAK3317914.1"/>
    <property type="molecule type" value="Genomic_DNA"/>
</dbReference>
<evidence type="ECO:0000313" key="1">
    <source>
        <dbReference type="EMBL" id="KAK3317914.1"/>
    </source>
</evidence>
<sequence length="173" mass="19097">MVGNKNRLYVALYPSGVVNNEERMYHWAFLIGPKAEKGSAVGGTRYHVKNTPFGGWQYEERPVPDVRTTGTLLVRITVAKITDEARLIEIFRSVPVVQNDPNWRCRTWLAQALAAIAADGTAVGTSVLDWATIEQKARQYAAQKTAEGRYGSGANLSVARPTFDLMEGKEVIA</sequence>
<accession>A0AAE0M4U2</accession>
<gene>
    <name evidence="1" type="ORF">B0H66DRAFT_219913</name>
</gene>
<reference evidence="1" key="1">
    <citation type="journal article" date="2023" name="Mol. Phylogenet. Evol.">
        <title>Genome-scale phylogeny and comparative genomics of the fungal order Sordariales.</title>
        <authorList>
            <person name="Hensen N."/>
            <person name="Bonometti L."/>
            <person name="Westerberg I."/>
            <person name="Brannstrom I.O."/>
            <person name="Guillou S."/>
            <person name="Cros-Aarteil S."/>
            <person name="Calhoun S."/>
            <person name="Haridas S."/>
            <person name="Kuo A."/>
            <person name="Mondo S."/>
            <person name="Pangilinan J."/>
            <person name="Riley R."/>
            <person name="LaButti K."/>
            <person name="Andreopoulos B."/>
            <person name="Lipzen A."/>
            <person name="Chen C."/>
            <person name="Yan M."/>
            <person name="Daum C."/>
            <person name="Ng V."/>
            <person name="Clum A."/>
            <person name="Steindorff A."/>
            <person name="Ohm R.A."/>
            <person name="Martin F."/>
            <person name="Silar P."/>
            <person name="Natvig D.O."/>
            <person name="Lalanne C."/>
            <person name="Gautier V."/>
            <person name="Ament-Velasquez S.L."/>
            <person name="Kruys A."/>
            <person name="Hutchinson M.I."/>
            <person name="Powell A.J."/>
            <person name="Barry K."/>
            <person name="Miller A.N."/>
            <person name="Grigoriev I.V."/>
            <person name="Debuchy R."/>
            <person name="Gladieux P."/>
            <person name="Hiltunen Thoren M."/>
            <person name="Johannesson H."/>
        </authorList>
    </citation>
    <scope>NUCLEOTIDE SEQUENCE</scope>
    <source>
        <strain evidence="1">CBS 118394</strain>
    </source>
</reference>
<name>A0AAE0M4U2_9PEZI</name>
<reference evidence="1" key="2">
    <citation type="submission" date="2023-06" db="EMBL/GenBank/DDBJ databases">
        <authorList>
            <consortium name="Lawrence Berkeley National Laboratory"/>
            <person name="Haridas S."/>
            <person name="Hensen N."/>
            <person name="Bonometti L."/>
            <person name="Westerberg I."/>
            <person name="Brannstrom I.O."/>
            <person name="Guillou S."/>
            <person name="Cros-Aarteil S."/>
            <person name="Calhoun S."/>
            <person name="Kuo A."/>
            <person name="Mondo S."/>
            <person name="Pangilinan J."/>
            <person name="Riley R."/>
            <person name="Labutti K."/>
            <person name="Andreopoulos B."/>
            <person name="Lipzen A."/>
            <person name="Chen C."/>
            <person name="Yanf M."/>
            <person name="Daum C."/>
            <person name="Ng V."/>
            <person name="Clum A."/>
            <person name="Steindorff A."/>
            <person name="Ohm R."/>
            <person name="Martin F."/>
            <person name="Silar P."/>
            <person name="Natvig D."/>
            <person name="Lalanne C."/>
            <person name="Gautier V."/>
            <person name="Ament-Velasquez S.L."/>
            <person name="Kruys A."/>
            <person name="Hutchinson M.I."/>
            <person name="Powell A.J."/>
            <person name="Barry K."/>
            <person name="Miller A.N."/>
            <person name="Grigoriev I.V."/>
            <person name="Debuchy R."/>
            <person name="Gladieux P."/>
            <person name="Thoren M.H."/>
            <person name="Johannesson H."/>
        </authorList>
    </citation>
    <scope>NUCLEOTIDE SEQUENCE</scope>
    <source>
        <strain evidence="1">CBS 118394</strain>
    </source>
</reference>
<dbReference type="Pfam" id="PF21858">
    <property type="entry name" value="DUF6914"/>
    <property type="match status" value="1"/>
</dbReference>
<evidence type="ECO:0000313" key="2">
    <source>
        <dbReference type="Proteomes" id="UP001283341"/>
    </source>
</evidence>
<dbReference type="InterPro" id="IPR054208">
    <property type="entry name" value="DUF6914"/>
</dbReference>
<dbReference type="Proteomes" id="UP001283341">
    <property type="component" value="Unassembled WGS sequence"/>
</dbReference>
<dbReference type="AlphaFoldDB" id="A0AAE0M4U2"/>